<reference evidence="2 3" key="1">
    <citation type="journal article" date="2011" name="Science">
        <title>The ecoresponsive genome of Daphnia pulex.</title>
        <authorList>
            <person name="Colbourne J.K."/>
            <person name="Pfrender M.E."/>
            <person name="Gilbert D."/>
            <person name="Thomas W.K."/>
            <person name="Tucker A."/>
            <person name="Oakley T.H."/>
            <person name="Tokishita S."/>
            <person name="Aerts A."/>
            <person name="Arnold G.J."/>
            <person name="Basu M.K."/>
            <person name="Bauer D.J."/>
            <person name="Caceres C.E."/>
            <person name="Carmel L."/>
            <person name="Casola C."/>
            <person name="Choi J.H."/>
            <person name="Detter J.C."/>
            <person name="Dong Q."/>
            <person name="Dusheyko S."/>
            <person name="Eads B.D."/>
            <person name="Frohlich T."/>
            <person name="Geiler-Samerotte K.A."/>
            <person name="Gerlach D."/>
            <person name="Hatcher P."/>
            <person name="Jogdeo S."/>
            <person name="Krijgsveld J."/>
            <person name="Kriventseva E.V."/>
            <person name="Kultz D."/>
            <person name="Laforsch C."/>
            <person name="Lindquist E."/>
            <person name="Lopez J."/>
            <person name="Manak J.R."/>
            <person name="Muller J."/>
            <person name="Pangilinan J."/>
            <person name="Patwardhan R.P."/>
            <person name="Pitluck S."/>
            <person name="Pritham E.J."/>
            <person name="Rechtsteiner A."/>
            <person name="Rho M."/>
            <person name="Rogozin I.B."/>
            <person name="Sakarya O."/>
            <person name="Salamov A."/>
            <person name="Schaack S."/>
            <person name="Shapiro H."/>
            <person name="Shiga Y."/>
            <person name="Skalitzky C."/>
            <person name="Smith Z."/>
            <person name="Souvorov A."/>
            <person name="Sung W."/>
            <person name="Tang Z."/>
            <person name="Tsuchiya D."/>
            <person name="Tu H."/>
            <person name="Vos H."/>
            <person name="Wang M."/>
            <person name="Wolf Y.I."/>
            <person name="Yamagata H."/>
            <person name="Yamada T."/>
            <person name="Ye Y."/>
            <person name="Shaw J.R."/>
            <person name="Andrews J."/>
            <person name="Crease T.J."/>
            <person name="Tang H."/>
            <person name="Lucas S.M."/>
            <person name="Robertson H.M."/>
            <person name="Bork P."/>
            <person name="Koonin E.V."/>
            <person name="Zdobnov E.M."/>
            <person name="Grigoriev I.V."/>
            <person name="Lynch M."/>
            <person name="Boore J.L."/>
        </authorList>
    </citation>
    <scope>NUCLEOTIDE SEQUENCE [LARGE SCALE GENOMIC DNA]</scope>
</reference>
<dbReference type="AlphaFoldDB" id="E9HET2"/>
<protein>
    <recommendedName>
        <fullName evidence="4">MULE transposase domain-containing protein</fullName>
    </recommendedName>
</protein>
<name>E9HET2_DAPPU</name>
<dbReference type="KEGG" id="dpx:DAPPUDRAFT_328798"/>
<dbReference type="OrthoDB" id="10029846at2759"/>
<feature type="compositionally biased region" description="Acidic residues" evidence="1">
    <location>
        <begin position="230"/>
        <end position="240"/>
    </location>
</feature>
<accession>E9HET2</accession>
<evidence type="ECO:0000313" key="2">
    <source>
        <dbReference type="EMBL" id="EFX69725.1"/>
    </source>
</evidence>
<dbReference type="HOGENOM" id="CLU_539978_0_0_1"/>
<organism evidence="2 3">
    <name type="scientific">Daphnia pulex</name>
    <name type="common">Water flea</name>
    <dbReference type="NCBI Taxonomy" id="6669"/>
    <lineage>
        <taxon>Eukaryota</taxon>
        <taxon>Metazoa</taxon>
        <taxon>Ecdysozoa</taxon>
        <taxon>Arthropoda</taxon>
        <taxon>Crustacea</taxon>
        <taxon>Branchiopoda</taxon>
        <taxon>Diplostraca</taxon>
        <taxon>Cladocera</taxon>
        <taxon>Anomopoda</taxon>
        <taxon>Daphniidae</taxon>
        <taxon>Daphnia</taxon>
    </lineage>
</organism>
<sequence>MAVNCVQVQFRQTGNNDCLYDFVIMDSCICEISITGRKPQIIECVSCRGFMHRQCKPVSLSSTEFVRMKKYKKEVEVGCRSRKREGEGDELVLQNEYNDIFRKNPLAAPAAPATPNPPRPTFLALPAAPGPFGTSSPMDIGSPAVFPVEVSPIDSLPLLAQALPEIRVEARVAVTFTITPPGENALHFSAVALAEWSSRYSIPLPLIENSAELLPSAPALVQPIPANAGPDDESSDDDEPREIKTLFDGLGHSYHIKRTSKISRTWRCNRHAKPHFCRGIAFEVMGAKSFSVKVPHTCPANLDVERDASLITKAKVNACSNPLVSSRKGVEKEMLKIFQRPFERCIPDGYFRADVLIDTPRRYARHLIFATDQQLHLLRKAKRWYGDGTFFICPTPFNQVSVVVSVAGPFERCIPDGYFRAASFSHSADFREKEKKYYVAVFASIFDLLTPADEHPKVKEFMMDFEAAMWEACKVVFQTVNSQLAAFHLIQSFYRNIKAVGLSPA</sequence>
<evidence type="ECO:0000256" key="1">
    <source>
        <dbReference type="SAM" id="MobiDB-lite"/>
    </source>
</evidence>
<evidence type="ECO:0008006" key="4">
    <source>
        <dbReference type="Google" id="ProtNLM"/>
    </source>
</evidence>
<keyword evidence="3" id="KW-1185">Reference proteome</keyword>
<dbReference type="PhylomeDB" id="E9HET2"/>
<dbReference type="EMBL" id="GL732631">
    <property type="protein sequence ID" value="EFX69725.1"/>
    <property type="molecule type" value="Genomic_DNA"/>
</dbReference>
<gene>
    <name evidence="2" type="ORF">DAPPUDRAFT_328798</name>
</gene>
<dbReference type="PANTHER" id="PTHR20956">
    <property type="entry name" value="HEH2P"/>
    <property type="match status" value="1"/>
</dbReference>
<dbReference type="Proteomes" id="UP000000305">
    <property type="component" value="Unassembled WGS sequence"/>
</dbReference>
<feature type="region of interest" description="Disordered" evidence="1">
    <location>
        <begin position="222"/>
        <end position="241"/>
    </location>
</feature>
<evidence type="ECO:0000313" key="3">
    <source>
        <dbReference type="Proteomes" id="UP000000305"/>
    </source>
</evidence>
<dbReference type="InParanoid" id="E9HET2"/>
<dbReference type="PANTHER" id="PTHR20956:SF12">
    <property type="entry name" value="FLYWCH-TYPE DOMAIN-CONTAINING PROTEIN"/>
    <property type="match status" value="1"/>
</dbReference>
<proteinExistence type="predicted"/>